<dbReference type="AlphaFoldDB" id="A0A0C1R1U1"/>
<feature type="compositionally biased region" description="Low complexity" evidence="1">
    <location>
        <begin position="18"/>
        <end position="39"/>
    </location>
</feature>
<feature type="compositionally biased region" description="Gly residues" evidence="1">
    <location>
        <begin position="164"/>
        <end position="174"/>
    </location>
</feature>
<organism evidence="2">
    <name type="scientific">Tolypothrix bouteillei VB521301</name>
    <dbReference type="NCBI Taxonomy" id="1479485"/>
    <lineage>
        <taxon>Bacteria</taxon>
        <taxon>Bacillati</taxon>
        <taxon>Cyanobacteriota</taxon>
        <taxon>Cyanophyceae</taxon>
        <taxon>Nostocales</taxon>
        <taxon>Tolypothrichaceae</taxon>
        <taxon>Tolypothrix</taxon>
    </lineage>
</organism>
<feature type="compositionally biased region" description="Basic and acidic residues" evidence="1">
    <location>
        <begin position="149"/>
        <end position="163"/>
    </location>
</feature>
<proteinExistence type="predicted"/>
<evidence type="ECO:0000256" key="1">
    <source>
        <dbReference type="SAM" id="MobiDB-lite"/>
    </source>
</evidence>
<sequence length="197" mass="20510">MRCGPGGARGAQHIRPDAAAVLAGPAAARAGSRSSAPRHPLVRPRQARQGRQGPEHPRPQRPQRPVHQPGARQGGVQGDPEPDRREDRDDQPERLGLERLEQAALDGVGHRGGHPAGGTGLAEGHRPAAGGQAKLRVRPVPGGVGLEARGGDEHRQAGDRESGGGEALAGGGPRGAPPRRAHGGGRRHRRGRRVSQT</sequence>
<accession>A0A0C1R1U1</accession>
<reference evidence="2" key="1">
    <citation type="journal article" date="2015" name="Genome Announc.">
        <title>Draft Genome Sequence of Tolypothrix boutellei Strain VB521301.</title>
        <authorList>
            <person name="Chandrababunaidu M.M."/>
            <person name="Singh D."/>
            <person name="Sen D."/>
            <person name="Bhan S."/>
            <person name="Das S."/>
            <person name="Gupta A."/>
            <person name="Adhikary S.P."/>
            <person name="Tripathy S."/>
        </authorList>
    </citation>
    <scope>NUCLEOTIDE SEQUENCE</scope>
    <source>
        <strain evidence="2">VB521301</strain>
    </source>
</reference>
<gene>
    <name evidence="2" type="ORF">DA73_0214995</name>
</gene>
<name>A0A0C1R1U1_9CYAN</name>
<evidence type="ECO:0000313" key="2">
    <source>
        <dbReference type="EMBL" id="KIE11594.1"/>
    </source>
</evidence>
<dbReference type="STRING" id="1479485.DA73_0214995"/>
<feature type="compositionally biased region" description="Basic residues" evidence="1">
    <location>
        <begin position="177"/>
        <end position="197"/>
    </location>
</feature>
<comment type="caution">
    <text evidence="2">The sequence shown here is derived from an EMBL/GenBank/DDBJ whole genome shotgun (WGS) entry which is preliminary data.</text>
</comment>
<protein>
    <submittedName>
        <fullName evidence="2">Uncharacterized protein</fullName>
    </submittedName>
</protein>
<feature type="region of interest" description="Disordered" evidence="1">
    <location>
        <begin position="1"/>
        <end position="197"/>
    </location>
</feature>
<dbReference type="EMBL" id="JHEG02000047">
    <property type="protein sequence ID" value="KIE11594.1"/>
    <property type="molecule type" value="Genomic_DNA"/>
</dbReference>
<feature type="compositionally biased region" description="Basic and acidic residues" evidence="1">
    <location>
        <begin position="81"/>
        <end position="101"/>
    </location>
</feature>